<name>A0A444YA37_ARAHY</name>
<evidence type="ECO:0000256" key="1">
    <source>
        <dbReference type="SAM" id="MobiDB-lite"/>
    </source>
</evidence>
<dbReference type="AlphaFoldDB" id="A0A444YA37"/>
<feature type="compositionally biased region" description="Low complexity" evidence="1">
    <location>
        <begin position="162"/>
        <end position="172"/>
    </location>
</feature>
<comment type="caution">
    <text evidence="2">The sequence shown here is derived from an EMBL/GenBank/DDBJ whole genome shotgun (WGS) entry which is preliminary data.</text>
</comment>
<reference evidence="2 3" key="1">
    <citation type="submission" date="2019-01" db="EMBL/GenBank/DDBJ databases">
        <title>Sequencing of cultivated peanut Arachis hypogaea provides insights into genome evolution and oil improvement.</title>
        <authorList>
            <person name="Chen X."/>
        </authorList>
    </citation>
    <scope>NUCLEOTIDE SEQUENCE [LARGE SCALE GENOMIC DNA]</scope>
    <source>
        <strain evidence="3">cv. Fuhuasheng</strain>
        <tissue evidence="2">Leaves</tissue>
    </source>
</reference>
<dbReference type="GO" id="GO:0003676">
    <property type="term" value="F:nucleic acid binding"/>
    <property type="evidence" value="ECO:0007669"/>
    <property type="project" value="InterPro"/>
</dbReference>
<organism evidence="2 3">
    <name type="scientific">Arachis hypogaea</name>
    <name type="common">Peanut</name>
    <dbReference type="NCBI Taxonomy" id="3818"/>
    <lineage>
        <taxon>Eukaryota</taxon>
        <taxon>Viridiplantae</taxon>
        <taxon>Streptophyta</taxon>
        <taxon>Embryophyta</taxon>
        <taxon>Tracheophyta</taxon>
        <taxon>Spermatophyta</taxon>
        <taxon>Magnoliopsida</taxon>
        <taxon>eudicotyledons</taxon>
        <taxon>Gunneridae</taxon>
        <taxon>Pentapetalae</taxon>
        <taxon>rosids</taxon>
        <taxon>fabids</taxon>
        <taxon>Fabales</taxon>
        <taxon>Fabaceae</taxon>
        <taxon>Papilionoideae</taxon>
        <taxon>50 kb inversion clade</taxon>
        <taxon>dalbergioids sensu lato</taxon>
        <taxon>Dalbergieae</taxon>
        <taxon>Pterocarpus clade</taxon>
        <taxon>Arachis</taxon>
    </lineage>
</organism>
<evidence type="ECO:0000313" key="3">
    <source>
        <dbReference type="Proteomes" id="UP000289738"/>
    </source>
</evidence>
<protein>
    <submittedName>
        <fullName evidence="2">Uncharacterized protein</fullName>
    </submittedName>
</protein>
<feature type="compositionally biased region" description="Polar residues" evidence="1">
    <location>
        <begin position="145"/>
        <end position="157"/>
    </location>
</feature>
<feature type="compositionally biased region" description="Polar residues" evidence="1">
    <location>
        <begin position="114"/>
        <end position="130"/>
    </location>
</feature>
<dbReference type="EMBL" id="SDMP01000017">
    <property type="protein sequence ID" value="RYQ98798.1"/>
    <property type="molecule type" value="Genomic_DNA"/>
</dbReference>
<dbReference type="InterPro" id="IPR036875">
    <property type="entry name" value="Znf_CCHC_sf"/>
</dbReference>
<dbReference type="GO" id="GO:0008270">
    <property type="term" value="F:zinc ion binding"/>
    <property type="evidence" value="ECO:0007669"/>
    <property type="project" value="InterPro"/>
</dbReference>
<accession>A0A444YA37</accession>
<proteinExistence type="predicted"/>
<dbReference type="SUPFAM" id="SSF57756">
    <property type="entry name" value="Retrovirus zinc finger-like domains"/>
    <property type="match status" value="1"/>
</dbReference>
<sequence length="199" mass="22209">MSCIRKMCLDVKNYVNKCYKKETYMDYYQHVIYPVNGPNLWAQTENDDVLPPVFRKLIGRPELSRNKTGDEPRNNGPLAKLFKAGQQQKCSYCFALGHNKRTCPRKPPQAKKSAGTTTTPNHSKNPAKTTTKSEAKLQPKRKSNTEVGGTQESQTSFKRARCSSSASQPQPSIATVTSPSRRTLKFMAKTPPRASKALG</sequence>
<keyword evidence="3" id="KW-1185">Reference proteome</keyword>
<dbReference type="Proteomes" id="UP000289738">
    <property type="component" value="Chromosome B07"/>
</dbReference>
<gene>
    <name evidence="2" type="ORF">Ahy_B07g086603</name>
</gene>
<evidence type="ECO:0000313" key="2">
    <source>
        <dbReference type="EMBL" id="RYQ98798.1"/>
    </source>
</evidence>
<feature type="region of interest" description="Disordered" evidence="1">
    <location>
        <begin position="103"/>
        <end position="199"/>
    </location>
</feature>